<dbReference type="InterPro" id="IPR035965">
    <property type="entry name" value="PAS-like_dom_sf"/>
</dbReference>
<accession>A0A1W1XDF3</accession>
<evidence type="ECO:0000256" key="9">
    <source>
        <dbReference type="ARBA" id="ARBA00023012"/>
    </source>
</evidence>
<sequence>MLRYRVLIFLMGLILVVVAGAFFLSRLTFVAQLDALEHGYARRSVESIEKAVEMQLESLSRLTGDWAMWDDTYRFIVDLNSDYVESNLNPQTMATTRLMAILYFDRDGSLRYYYAGDPDRAIRIMLSHAFLERVQSHGELIHHESTTSDVRGLLAFQGKAYLVCARPILNSEEKGPIRGSLVVIRPLDDHLLERLREIAGQHVRLSVLPSSPEAASKASFAETSLSFDDSHYTGRVVLSDLSGRPACVLSARFPRLIHQRAIKALSVYTVCLAGGVIAVCLLFWFVLDRRLFKRLSAAVEKTRRFRSLHAGPGKTPSADEIDTLSNSLNDLIETLERALEERDASQAELQDILEGYPGAMFLIDREARTVTWANSKAQELTGRSLQDLQGTDCKKTVCPSPDPKCPVLDRGRRVREEECSIPTASGQRVPVLRSVVEVTFLGRPHLLETASDLSELKKVQAELERARKMETVGLLAGGVAHDLNNLLTPLVGYPDFLLHGLDPQHPFHAPLQKIRDSAQKAAALVQDLLTLARRGVKTEETIGLNSFIESYLTSPEFEALRSTHPQVRFQRKMGSSEIHVRGSAAHLHKALSNLVRNAAEAVTDTGLVTIHGGSVRLNEPLSAYETVPPGHYAILSVSDTGLGIDPKDLERIFEPFYTKKKMGRSGSGLGMTILWHTVKDMGGFVDIRSELGKGTTVTLYLPVADPPEALEQEAAGSSALVRGQGQTILLVEDQEEQRLLVETGLSDLGYRVISAPDGPAAIQLAREESPDLILLDMVLDEDMDGADVYREVLSFRPHQKAVVVSGYTDNNRLKEVLRLGAWGFLAKPYTMDQLARTVHQALNDDGGNACRKGNA</sequence>
<evidence type="ECO:0000259" key="15">
    <source>
        <dbReference type="PROSITE" id="PS50112"/>
    </source>
</evidence>
<organism evidence="17 18">
    <name type="scientific">Desulfacinum hydrothermale DSM 13146</name>
    <dbReference type="NCBI Taxonomy" id="1121390"/>
    <lineage>
        <taxon>Bacteria</taxon>
        <taxon>Pseudomonadati</taxon>
        <taxon>Thermodesulfobacteriota</taxon>
        <taxon>Syntrophobacteria</taxon>
        <taxon>Syntrophobacterales</taxon>
        <taxon>Syntrophobacteraceae</taxon>
        <taxon>Desulfacinum</taxon>
    </lineage>
</organism>
<keyword evidence="12" id="KW-1133">Transmembrane helix</keyword>
<evidence type="ECO:0000256" key="2">
    <source>
        <dbReference type="ARBA" id="ARBA00004370"/>
    </source>
</evidence>
<dbReference type="AlphaFoldDB" id="A0A1W1XDF3"/>
<dbReference type="Gene3D" id="1.10.287.130">
    <property type="match status" value="1"/>
</dbReference>
<evidence type="ECO:0000259" key="16">
    <source>
        <dbReference type="PROSITE" id="PS50885"/>
    </source>
</evidence>
<feature type="modified residue" description="4-aspartylphosphate" evidence="10">
    <location>
        <position position="776"/>
    </location>
</feature>
<comment type="catalytic activity">
    <reaction evidence="1">
        <text>ATP + protein L-histidine = ADP + protein N-phospho-L-histidine.</text>
        <dbReference type="EC" id="2.7.13.3"/>
    </reaction>
</comment>
<dbReference type="InterPro" id="IPR003594">
    <property type="entry name" value="HATPase_dom"/>
</dbReference>
<dbReference type="EC" id="2.7.13.3" evidence="3"/>
<dbReference type="Gene3D" id="3.40.50.2300">
    <property type="match status" value="1"/>
</dbReference>
<evidence type="ECO:0000259" key="13">
    <source>
        <dbReference type="PROSITE" id="PS50109"/>
    </source>
</evidence>
<dbReference type="CDD" id="cd00130">
    <property type="entry name" value="PAS"/>
    <property type="match status" value="1"/>
</dbReference>
<proteinExistence type="predicted"/>
<dbReference type="PROSITE" id="PS50112">
    <property type="entry name" value="PAS"/>
    <property type="match status" value="1"/>
</dbReference>
<keyword evidence="8" id="KW-0067">ATP-binding</keyword>
<feature type="transmembrane region" description="Helical" evidence="12">
    <location>
        <begin position="6"/>
        <end position="24"/>
    </location>
</feature>
<evidence type="ECO:0000256" key="8">
    <source>
        <dbReference type="ARBA" id="ARBA00022840"/>
    </source>
</evidence>
<dbReference type="CDD" id="cd00156">
    <property type="entry name" value="REC"/>
    <property type="match status" value="1"/>
</dbReference>
<dbReference type="PROSITE" id="PS50109">
    <property type="entry name" value="HIS_KIN"/>
    <property type="match status" value="1"/>
</dbReference>
<comment type="subcellular location">
    <subcellularLocation>
        <location evidence="2">Membrane</location>
    </subcellularLocation>
</comment>
<dbReference type="InterPro" id="IPR036097">
    <property type="entry name" value="HisK_dim/P_sf"/>
</dbReference>
<evidence type="ECO:0000256" key="3">
    <source>
        <dbReference type="ARBA" id="ARBA00012438"/>
    </source>
</evidence>
<gene>
    <name evidence="17" type="ORF">SAMN02746041_01312</name>
</gene>
<dbReference type="SUPFAM" id="SSF55874">
    <property type="entry name" value="ATPase domain of HSP90 chaperone/DNA topoisomerase II/histidine kinase"/>
    <property type="match status" value="1"/>
</dbReference>
<dbReference type="PROSITE" id="PS50885">
    <property type="entry name" value="HAMP"/>
    <property type="match status" value="1"/>
</dbReference>
<dbReference type="InterPro" id="IPR000014">
    <property type="entry name" value="PAS"/>
</dbReference>
<dbReference type="Proteomes" id="UP000192783">
    <property type="component" value="Unassembled WGS sequence"/>
</dbReference>
<dbReference type="GO" id="GO:0005524">
    <property type="term" value="F:ATP binding"/>
    <property type="evidence" value="ECO:0007669"/>
    <property type="project" value="UniProtKB-KW"/>
</dbReference>
<feature type="domain" description="HAMP" evidence="16">
    <location>
        <begin position="289"/>
        <end position="340"/>
    </location>
</feature>
<evidence type="ECO:0000256" key="11">
    <source>
        <dbReference type="SAM" id="Coils"/>
    </source>
</evidence>
<dbReference type="Pfam" id="PF02518">
    <property type="entry name" value="HATPase_c"/>
    <property type="match status" value="1"/>
</dbReference>
<dbReference type="NCBIfam" id="TIGR00229">
    <property type="entry name" value="sensory_box"/>
    <property type="match status" value="1"/>
</dbReference>
<dbReference type="InterPro" id="IPR001789">
    <property type="entry name" value="Sig_transdc_resp-reg_receiver"/>
</dbReference>
<dbReference type="InterPro" id="IPR007892">
    <property type="entry name" value="CHASE4"/>
</dbReference>
<feature type="transmembrane region" description="Helical" evidence="12">
    <location>
        <begin position="265"/>
        <end position="287"/>
    </location>
</feature>
<dbReference type="EMBL" id="FWXF01000005">
    <property type="protein sequence ID" value="SMC21913.1"/>
    <property type="molecule type" value="Genomic_DNA"/>
</dbReference>
<reference evidence="17 18" key="1">
    <citation type="submission" date="2017-04" db="EMBL/GenBank/DDBJ databases">
        <authorList>
            <person name="Afonso C.L."/>
            <person name="Miller P.J."/>
            <person name="Scott M.A."/>
            <person name="Spackman E."/>
            <person name="Goraichik I."/>
            <person name="Dimitrov K.M."/>
            <person name="Suarez D.L."/>
            <person name="Swayne D.E."/>
        </authorList>
    </citation>
    <scope>NUCLEOTIDE SEQUENCE [LARGE SCALE GENOMIC DNA]</scope>
    <source>
        <strain evidence="17 18">DSM 13146</strain>
    </source>
</reference>
<keyword evidence="12" id="KW-0812">Transmembrane</keyword>
<dbReference type="Gene3D" id="3.30.565.10">
    <property type="entry name" value="Histidine kinase-like ATPase, C-terminal domain"/>
    <property type="match status" value="1"/>
</dbReference>
<dbReference type="Pfam" id="PF00072">
    <property type="entry name" value="Response_reg"/>
    <property type="match status" value="1"/>
</dbReference>
<evidence type="ECO:0000259" key="14">
    <source>
        <dbReference type="PROSITE" id="PS50110"/>
    </source>
</evidence>
<evidence type="ECO:0000256" key="6">
    <source>
        <dbReference type="ARBA" id="ARBA00022741"/>
    </source>
</evidence>
<dbReference type="SMART" id="SM00448">
    <property type="entry name" value="REC"/>
    <property type="match status" value="1"/>
</dbReference>
<dbReference type="Pfam" id="PF05228">
    <property type="entry name" value="CHASE4"/>
    <property type="match status" value="1"/>
</dbReference>
<keyword evidence="18" id="KW-1185">Reference proteome</keyword>
<dbReference type="InterPro" id="IPR004358">
    <property type="entry name" value="Sig_transdc_His_kin-like_C"/>
</dbReference>
<dbReference type="CDD" id="cd00082">
    <property type="entry name" value="HisKA"/>
    <property type="match status" value="1"/>
</dbReference>
<dbReference type="RefSeq" id="WP_170920397.1">
    <property type="nucleotide sequence ID" value="NZ_FWXF01000005.1"/>
</dbReference>
<dbReference type="SUPFAM" id="SSF47384">
    <property type="entry name" value="Homodimeric domain of signal transducing histidine kinase"/>
    <property type="match status" value="1"/>
</dbReference>
<keyword evidence="11" id="KW-0175">Coiled coil</keyword>
<dbReference type="PANTHER" id="PTHR43065">
    <property type="entry name" value="SENSOR HISTIDINE KINASE"/>
    <property type="match status" value="1"/>
</dbReference>
<dbReference type="PROSITE" id="PS50110">
    <property type="entry name" value="RESPONSE_REGULATORY"/>
    <property type="match status" value="1"/>
</dbReference>
<keyword evidence="5" id="KW-0808">Transferase</keyword>
<dbReference type="SMART" id="SM00387">
    <property type="entry name" value="HATPase_c"/>
    <property type="match status" value="1"/>
</dbReference>
<dbReference type="SUPFAM" id="SSF52172">
    <property type="entry name" value="CheY-like"/>
    <property type="match status" value="1"/>
</dbReference>
<dbReference type="SMART" id="SM00091">
    <property type="entry name" value="PAS"/>
    <property type="match status" value="1"/>
</dbReference>
<keyword evidence="7" id="KW-0418">Kinase</keyword>
<dbReference type="GO" id="GO:0016020">
    <property type="term" value="C:membrane"/>
    <property type="evidence" value="ECO:0007669"/>
    <property type="project" value="UniProtKB-SubCell"/>
</dbReference>
<evidence type="ECO:0000313" key="17">
    <source>
        <dbReference type="EMBL" id="SMC21913.1"/>
    </source>
</evidence>
<keyword evidence="9" id="KW-0902">Two-component regulatory system</keyword>
<dbReference type="SMART" id="SM00388">
    <property type="entry name" value="HisKA"/>
    <property type="match status" value="1"/>
</dbReference>
<feature type="domain" description="Response regulatory" evidence="14">
    <location>
        <begin position="727"/>
        <end position="842"/>
    </location>
</feature>
<dbReference type="InterPro" id="IPR005467">
    <property type="entry name" value="His_kinase_dom"/>
</dbReference>
<dbReference type="GO" id="GO:0000155">
    <property type="term" value="F:phosphorelay sensor kinase activity"/>
    <property type="evidence" value="ECO:0007669"/>
    <property type="project" value="InterPro"/>
</dbReference>
<dbReference type="SUPFAM" id="SSF55785">
    <property type="entry name" value="PYP-like sensor domain (PAS domain)"/>
    <property type="match status" value="1"/>
</dbReference>
<dbReference type="Gene3D" id="3.30.450.20">
    <property type="entry name" value="PAS domain"/>
    <property type="match status" value="1"/>
</dbReference>
<evidence type="ECO:0000256" key="10">
    <source>
        <dbReference type="PROSITE-ProRule" id="PRU00169"/>
    </source>
</evidence>
<dbReference type="PANTHER" id="PTHR43065:SF46">
    <property type="entry name" value="C4-DICARBOXYLATE TRANSPORT SENSOR PROTEIN DCTB"/>
    <property type="match status" value="1"/>
</dbReference>
<feature type="domain" description="Histidine kinase" evidence="13">
    <location>
        <begin position="478"/>
        <end position="705"/>
    </location>
</feature>
<dbReference type="Pfam" id="PF13188">
    <property type="entry name" value="PAS_8"/>
    <property type="match status" value="1"/>
</dbReference>
<evidence type="ECO:0000256" key="7">
    <source>
        <dbReference type="ARBA" id="ARBA00022777"/>
    </source>
</evidence>
<evidence type="ECO:0000256" key="12">
    <source>
        <dbReference type="SAM" id="Phobius"/>
    </source>
</evidence>
<evidence type="ECO:0000313" key="18">
    <source>
        <dbReference type="Proteomes" id="UP000192783"/>
    </source>
</evidence>
<dbReference type="InterPro" id="IPR003661">
    <property type="entry name" value="HisK_dim/P_dom"/>
</dbReference>
<feature type="coiled-coil region" evidence="11">
    <location>
        <begin position="321"/>
        <end position="355"/>
    </location>
</feature>
<keyword evidence="4 10" id="KW-0597">Phosphoprotein</keyword>
<keyword evidence="6" id="KW-0547">Nucleotide-binding</keyword>
<dbReference type="PRINTS" id="PR00344">
    <property type="entry name" value="BCTRLSENSOR"/>
</dbReference>
<evidence type="ECO:0000256" key="4">
    <source>
        <dbReference type="ARBA" id="ARBA00022553"/>
    </source>
</evidence>
<evidence type="ECO:0000256" key="1">
    <source>
        <dbReference type="ARBA" id="ARBA00000085"/>
    </source>
</evidence>
<evidence type="ECO:0000256" key="5">
    <source>
        <dbReference type="ARBA" id="ARBA00022679"/>
    </source>
</evidence>
<feature type="domain" description="PAS" evidence="15">
    <location>
        <begin position="345"/>
        <end position="390"/>
    </location>
</feature>
<dbReference type="InterPro" id="IPR036890">
    <property type="entry name" value="HATPase_C_sf"/>
</dbReference>
<dbReference type="STRING" id="1121390.SAMN02746041_01312"/>
<keyword evidence="12" id="KW-0472">Membrane</keyword>
<protein>
    <recommendedName>
        <fullName evidence="3">histidine kinase</fullName>
        <ecNumber evidence="3">2.7.13.3</ecNumber>
    </recommendedName>
</protein>
<dbReference type="InterPro" id="IPR011006">
    <property type="entry name" value="CheY-like_superfamily"/>
</dbReference>
<dbReference type="InterPro" id="IPR003660">
    <property type="entry name" value="HAMP_dom"/>
</dbReference>
<dbReference type="Gene3D" id="6.10.340.10">
    <property type="match status" value="1"/>
</dbReference>
<name>A0A1W1XDF3_9BACT</name>